<comment type="cofactor">
    <cofactor evidence="1">
        <name>FAD</name>
        <dbReference type="ChEBI" id="CHEBI:57692"/>
    </cofactor>
</comment>
<dbReference type="RefSeq" id="WP_289216469.1">
    <property type="nucleotide sequence ID" value="NZ_JAPVRC010000006.1"/>
</dbReference>
<evidence type="ECO:0000259" key="11">
    <source>
        <dbReference type="Pfam" id="PF01593"/>
    </source>
</evidence>
<accession>A0ABW2K3M2</accession>
<protein>
    <recommendedName>
        <fullName evidence="6">4,4'-diaponeurosporene oxygenase</fullName>
    </recommendedName>
    <alternativeName>
        <fullName evidence="7">4,4'-diaponeurosporene oxidase</fullName>
    </alternativeName>
    <alternativeName>
        <fullName evidence="8">Carotenoid oxidase</fullName>
    </alternativeName>
</protein>
<dbReference type="Proteomes" id="UP001596494">
    <property type="component" value="Unassembled WGS sequence"/>
</dbReference>
<feature type="domain" description="Amine oxidase" evidence="11">
    <location>
        <begin position="10"/>
        <end position="482"/>
    </location>
</feature>
<dbReference type="InterPro" id="IPR002937">
    <property type="entry name" value="Amino_oxidase"/>
</dbReference>
<evidence type="ECO:0000313" key="13">
    <source>
        <dbReference type="Proteomes" id="UP001596494"/>
    </source>
</evidence>
<dbReference type="InterPro" id="IPR014105">
    <property type="entry name" value="Carotenoid/retinoid_OxRdtase"/>
</dbReference>
<dbReference type="EMBL" id="JBHTBY010000008">
    <property type="protein sequence ID" value="MFC7321371.1"/>
    <property type="molecule type" value="Genomic_DNA"/>
</dbReference>
<reference evidence="13" key="1">
    <citation type="journal article" date="2019" name="Int. J. Syst. Evol. Microbiol.">
        <title>The Global Catalogue of Microorganisms (GCM) 10K type strain sequencing project: providing services to taxonomists for standard genome sequencing and annotation.</title>
        <authorList>
            <consortium name="The Broad Institute Genomics Platform"/>
            <consortium name="The Broad Institute Genome Sequencing Center for Infectious Disease"/>
            <person name="Wu L."/>
            <person name="Ma J."/>
        </authorList>
    </citation>
    <scope>NUCLEOTIDE SEQUENCE [LARGE SCALE GENOMIC DNA]</scope>
    <source>
        <strain evidence="13">CCUG 73951</strain>
    </source>
</reference>
<dbReference type="PANTHER" id="PTHR43734:SF7">
    <property type="entry name" value="4,4'-DIAPONEUROSPORENE OXYGENASE"/>
    <property type="match status" value="1"/>
</dbReference>
<organism evidence="12 13">
    <name type="scientific">Halobacillus campisalis</name>
    <dbReference type="NCBI Taxonomy" id="435909"/>
    <lineage>
        <taxon>Bacteria</taxon>
        <taxon>Bacillati</taxon>
        <taxon>Bacillota</taxon>
        <taxon>Bacilli</taxon>
        <taxon>Bacillales</taxon>
        <taxon>Bacillaceae</taxon>
        <taxon>Halobacillus</taxon>
    </lineage>
</organism>
<evidence type="ECO:0000313" key="12">
    <source>
        <dbReference type="EMBL" id="MFC7321371.1"/>
    </source>
</evidence>
<evidence type="ECO:0000256" key="7">
    <source>
        <dbReference type="ARBA" id="ARBA00041900"/>
    </source>
</evidence>
<dbReference type="NCBIfam" id="TIGR02734">
    <property type="entry name" value="crtI_fam"/>
    <property type="match status" value="1"/>
</dbReference>
<gene>
    <name evidence="12" type="ORF">ACFQMN_10795</name>
</gene>
<evidence type="ECO:0000256" key="5">
    <source>
        <dbReference type="ARBA" id="ARBA00038194"/>
    </source>
</evidence>
<evidence type="ECO:0000256" key="10">
    <source>
        <dbReference type="RuleBase" id="RU362075"/>
    </source>
</evidence>
<keyword evidence="3 10" id="KW-0560">Oxidoreductase</keyword>
<proteinExistence type="inferred from homology"/>
<dbReference type="InterPro" id="IPR036188">
    <property type="entry name" value="FAD/NAD-bd_sf"/>
</dbReference>
<keyword evidence="13" id="KW-1185">Reference proteome</keyword>
<keyword evidence="2 10" id="KW-0125">Carotenoid biosynthesis</keyword>
<evidence type="ECO:0000256" key="2">
    <source>
        <dbReference type="ARBA" id="ARBA00022746"/>
    </source>
</evidence>
<comment type="caution">
    <text evidence="12">The sequence shown here is derived from an EMBL/GenBank/DDBJ whole genome shotgun (WGS) entry which is preliminary data.</text>
</comment>
<sequence length="489" mass="54768">MKTIIIGGGLGGLSSAVTLAKHGVDVELFEKNEHFGGKMMDVKQDGYHFDFGPNTITMPHVFKQIVSQAGLVPEEELPFIQIENHTRNQFEDGTIFDFSTDRSYMKEQFSRLDPKGMALYDEFLTEVHRLYTLSNRHFLNRSFTGYMDYLSPELFASMAKVRPFESMDHFFKKYFQNSHIIQSLNRYATYTGSNPYTSPATFAMIAHLELGDGVYYLPGGNTKIAESFVKAAKKLGATLHNRTEVVKLITDSNRITGVKLSNGQVVEADHVILNGDLLSSLPMLLKDEERPSFSDRIIHKMDASTSAYVILAGLNTKIDPLHHHHVVFSKDYKKEFQMLKNQEYSEDPTIYVCTSSKTDPSISPQGDNCFILVNAPPLNNNESAPEGYKDLIYSKLKRTGLPLSDYVAAERVIDPGEIQSTFRAYRGSIYGPSSNTRLQAFRRPFNKSQDYSNLYFCGGSTHPGGGSPMVVLSGQNVANHILGKIVSIE</sequence>
<evidence type="ECO:0000256" key="9">
    <source>
        <dbReference type="ARBA" id="ARBA00048532"/>
    </source>
</evidence>
<dbReference type="PANTHER" id="PTHR43734">
    <property type="entry name" value="PHYTOENE DESATURASE"/>
    <property type="match status" value="1"/>
</dbReference>
<evidence type="ECO:0000256" key="3">
    <source>
        <dbReference type="ARBA" id="ARBA00023002"/>
    </source>
</evidence>
<evidence type="ECO:0000256" key="8">
    <source>
        <dbReference type="ARBA" id="ARBA00042619"/>
    </source>
</evidence>
<dbReference type="Pfam" id="PF01593">
    <property type="entry name" value="Amino_oxidase"/>
    <property type="match status" value="1"/>
</dbReference>
<dbReference type="SUPFAM" id="SSF51905">
    <property type="entry name" value="FAD/NAD(P)-binding domain"/>
    <property type="match status" value="1"/>
</dbReference>
<dbReference type="Gene3D" id="3.50.50.60">
    <property type="entry name" value="FAD/NAD(P)-binding domain"/>
    <property type="match status" value="2"/>
</dbReference>
<comment type="similarity">
    <text evidence="5">Belongs to the carotenoid/retinoid oxidoreductase family. CrtP subfamily.</text>
</comment>
<comment type="pathway">
    <text evidence="4">Carotenoid biosynthesis; staphyloxanthin biosynthesis; staphyloxanthin from farnesyl diphosphate: step 3/5.</text>
</comment>
<evidence type="ECO:0000256" key="6">
    <source>
        <dbReference type="ARBA" id="ARBA00039159"/>
    </source>
</evidence>
<evidence type="ECO:0000256" key="4">
    <source>
        <dbReference type="ARBA" id="ARBA00037901"/>
    </source>
</evidence>
<evidence type="ECO:0000256" key="1">
    <source>
        <dbReference type="ARBA" id="ARBA00001974"/>
    </source>
</evidence>
<name>A0ABW2K3M2_9BACI</name>
<comment type="catalytic activity">
    <reaction evidence="9">
        <text>all-trans-4,4'-diaponeurosporene + 2 AH2 + 2 O2 = 4,4'-diaponeurosporenal + 2 A + 3 H2O</text>
        <dbReference type="Rhea" id="RHEA:56104"/>
        <dbReference type="ChEBI" id="CHEBI:13193"/>
        <dbReference type="ChEBI" id="CHEBI:15377"/>
        <dbReference type="ChEBI" id="CHEBI:15379"/>
        <dbReference type="ChEBI" id="CHEBI:17499"/>
        <dbReference type="ChEBI" id="CHEBI:62743"/>
        <dbReference type="ChEBI" id="CHEBI:79065"/>
    </reaction>
</comment>